<evidence type="ECO:0000313" key="4">
    <source>
        <dbReference type="Proteomes" id="UP000242317"/>
    </source>
</evidence>
<reference evidence="4" key="1">
    <citation type="submission" date="2016-09" db="EMBL/GenBank/DDBJ databases">
        <authorList>
            <person name="Varghese N."/>
            <person name="Submissions S."/>
        </authorList>
    </citation>
    <scope>NUCLEOTIDE SEQUENCE [LARGE SCALE GENOMIC DNA]</scope>
    <source>
        <strain evidence="4">ANC 3699</strain>
    </source>
</reference>
<feature type="chain" id="PRO_5017417197" evidence="2">
    <location>
        <begin position="29"/>
        <end position="147"/>
    </location>
</feature>
<gene>
    <name evidence="3" type="ORF">SAMN05421749_10914</name>
</gene>
<feature type="region of interest" description="Disordered" evidence="1">
    <location>
        <begin position="25"/>
        <end position="73"/>
    </location>
</feature>
<dbReference type="PROSITE" id="PS51257">
    <property type="entry name" value="PROKAR_LIPOPROTEIN"/>
    <property type="match status" value="1"/>
</dbReference>
<proteinExistence type="predicted"/>
<name>A0A1G6N775_9GAMM</name>
<evidence type="ECO:0000313" key="3">
    <source>
        <dbReference type="EMBL" id="SDC63551.1"/>
    </source>
</evidence>
<feature type="region of interest" description="Disordered" evidence="1">
    <location>
        <begin position="106"/>
        <end position="147"/>
    </location>
</feature>
<sequence length="147" mass="15894">MNNMLKATVATISLVSVLGLTACQSQQAAPEKDGHRGPERGEMHHKKGGEHRGEKRKVLTAEQKAEMKKRYEERKATMQALEKACEGKAGQAISVKIGEQTFDGKCEVRFKPNRPDPKQAPQAGQPPMGQPPMGEPPVDAPAPASNS</sequence>
<organism evidence="3 4">
    <name type="scientific">Acinetobacter marinus</name>
    <dbReference type="NCBI Taxonomy" id="281375"/>
    <lineage>
        <taxon>Bacteria</taxon>
        <taxon>Pseudomonadati</taxon>
        <taxon>Pseudomonadota</taxon>
        <taxon>Gammaproteobacteria</taxon>
        <taxon>Moraxellales</taxon>
        <taxon>Moraxellaceae</taxon>
        <taxon>Acinetobacter</taxon>
    </lineage>
</organism>
<feature type="signal peptide" evidence="2">
    <location>
        <begin position="1"/>
        <end position="28"/>
    </location>
</feature>
<feature type="compositionally biased region" description="Basic and acidic residues" evidence="1">
    <location>
        <begin position="30"/>
        <end position="42"/>
    </location>
</feature>
<dbReference type="AlphaFoldDB" id="A0A1G6N775"/>
<dbReference type="OrthoDB" id="6717527at2"/>
<dbReference type="Proteomes" id="UP000242317">
    <property type="component" value="Unassembled WGS sequence"/>
</dbReference>
<dbReference type="EMBL" id="FMYK01000009">
    <property type="protein sequence ID" value="SDC63551.1"/>
    <property type="molecule type" value="Genomic_DNA"/>
</dbReference>
<keyword evidence="2" id="KW-0732">Signal</keyword>
<evidence type="ECO:0000256" key="2">
    <source>
        <dbReference type="SAM" id="SignalP"/>
    </source>
</evidence>
<dbReference type="RefSeq" id="WP_092620948.1">
    <property type="nucleotide sequence ID" value="NZ_FMYK01000009.1"/>
</dbReference>
<feature type="compositionally biased region" description="Basic and acidic residues" evidence="1">
    <location>
        <begin position="106"/>
        <end position="117"/>
    </location>
</feature>
<feature type="compositionally biased region" description="Basic and acidic residues" evidence="1">
    <location>
        <begin position="50"/>
        <end position="73"/>
    </location>
</feature>
<keyword evidence="4" id="KW-1185">Reference proteome</keyword>
<evidence type="ECO:0000256" key="1">
    <source>
        <dbReference type="SAM" id="MobiDB-lite"/>
    </source>
</evidence>
<accession>A0A1G6N775</accession>
<feature type="compositionally biased region" description="Pro residues" evidence="1">
    <location>
        <begin position="128"/>
        <end position="140"/>
    </location>
</feature>
<protein>
    <submittedName>
        <fullName evidence="3">Uncharacterized protein</fullName>
    </submittedName>
</protein>